<feature type="region of interest" description="Disordered" evidence="1">
    <location>
        <begin position="1575"/>
        <end position="1595"/>
    </location>
</feature>
<feature type="compositionally biased region" description="Pro residues" evidence="1">
    <location>
        <begin position="1514"/>
        <end position="1524"/>
    </location>
</feature>
<comment type="caution">
    <text evidence="2">The sequence shown here is derived from an EMBL/GenBank/DDBJ whole genome shotgun (WGS) entry which is preliminary data.</text>
</comment>
<gene>
    <name evidence="2" type="ORF">SCF082_LOCUS3746</name>
</gene>
<feature type="region of interest" description="Disordered" evidence="1">
    <location>
        <begin position="686"/>
        <end position="745"/>
    </location>
</feature>
<feature type="compositionally biased region" description="Low complexity" evidence="1">
    <location>
        <begin position="1499"/>
        <end position="1513"/>
    </location>
</feature>
<name>A0ABP0HVY6_9DINO</name>
<feature type="compositionally biased region" description="Low complexity" evidence="1">
    <location>
        <begin position="9"/>
        <end position="21"/>
    </location>
</feature>
<evidence type="ECO:0000256" key="1">
    <source>
        <dbReference type="SAM" id="MobiDB-lite"/>
    </source>
</evidence>
<dbReference type="EMBL" id="CAXAMM010001925">
    <property type="protein sequence ID" value="CAK8993983.1"/>
    <property type="molecule type" value="Genomic_DNA"/>
</dbReference>
<feature type="compositionally biased region" description="Basic and acidic residues" evidence="1">
    <location>
        <begin position="1481"/>
        <end position="1491"/>
    </location>
</feature>
<feature type="region of interest" description="Disordered" evidence="1">
    <location>
        <begin position="1986"/>
        <end position="2005"/>
    </location>
</feature>
<feature type="compositionally biased region" description="Basic and acidic residues" evidence="1">
    <location>
        <begin position="1585"/>
        <end position="1595"/>
    </location>
</feature>
<feature type="region of interest" description="Disordered" evidence="1">
    <location>
        <begin position="574"/>
        <end position="603"/>
    </location>
</feature>
<protein>
    <submittedName>
        <fullName evidence="2">GABA transporter 1</fullName>
    </submittedName>
</protein>
<feature type="compositionally biased region" description="Basic and acidic residues" evidence="1">
    <location>
        <begin position="1986"/>
        <end position="2003"/>
    </location>
</feature>
<feature type="compositionally biased region" description="Polar residues" evidence="1">
    <location>
        <begin position="655"/>
        <end position="664"/>
    </location>
</feature>
<reference evidence="2 3" key="1">
    <citation type="submission" date="2024-02" db="EMBL/GenBank/DDBJ databases">
        <authorList>
            <person name="Chen Y."/>
            <person name="Shah S."/>
            <person name="Dougan E. K."/>
            <person name="Thang M."/>
            <person name="Chan C."/>
        </authorList>
    </citation>
    <scope>NUCLEOTIDE SEQUENCE [LARGE SCALE GENOMIC DNA]</scope>
</reference>
<accession>A0ABP0HVY6</accession>
<feature type="compositionally biased region" description="Basic and acidic residues" evidence="1">
    <location>
        <begin position="589"/>
        <end position="603"/>
    </location>
</feature>
<feature type="region of interest" description="Disordered" evidence="1">
    <location>
        <begin position="1"/>
        <end position="41"/>
    </location>
</feature>
<feature type="compositionally biased region" description="Low complexity" evidence="1">
    <location>
        <begin position="574"/>
        <end position="584"/>
    </location>
</feature>
<feature type="region of interest" description="Disordered" evidence="1">
    <location>
        <begin position="2266"/>
        <end position="2285"/>
    </location>
</feature>
<dbReference type="Proteomes" id="UP001642464">
    <property type="component" value="Unassembled WGS sequence"/>
</dbReference>
<proteinExistence type="predicted"/>
<organism evidence="2 3">
    <name type="scientific">Durusdinium trenchii</name>
    <dbReference type="NCBI Taxonomy" id="1381693"/>
    <lineage>
        <taxon>Eukaryota</taxon>
        <taxon>Sar</taxon>
        <taxon>Alveolata</taxon>
        <taxon>Dinophyceae</taxon>
        <taxon>Suessiales</taxon>
        <taxon>Symbiodiniaceae</taxon>
        <taxon>Durusdinium</taxon>
    </lineage>
</organism>
<evidence type="ECO:0000313" key="2">
    <source>
        <dbReference type="EMBL" id="CAK8993983.1"/>
    </source>
</evidence>
<sequence length="2285" mass="254951">MGDAGETMATSQGSGPSASTGGAAGVFRDRDPPPGYDGEQPELTFRQFQRQVRLWEHETDLPRAKRGAKLLRQLTGVAALAVEDLEIDLIIAETGVKNIMTQLEAYFLPHLEVSMPRAFETAVYGESRAAKESFASYVKRMERAFNHLSKEGVDLPEGAKGYIMYRQAALTEAQDQRLLTWAEGKYGLKEIISALRRLDKVVREKGKTAYFEDRSYEGELEAYETEELYGDLPDSGSLQGIGHWERECTMPKPAENANRSFFIQSPESAEAFWLREFAPPTTSASRESEEVYKERSQQAVQFCGIAARPHEGVVDTAAEGGLIGLEPLQSLQEELARHGLRIKWTPKVSTARGVGGDAKVEGVALIPIGIGGINGVLETTVVQGNVPLLLPIRLLRALGAVIDLDNPPKPTATMAALLKKAKQLVGVHPTTDQEPMDAEPVAVRPKVALRNWRVLMDKVITIFTLVALQVAAEDWCLELASPRPLHSQAETIEDYYSRVILEACPLPPLKSKNAPRYAISACLHRKEALRGGGNGSSSYILCKDCHARWERNQRAADIRKQLKQGMNASFAGHASDAAATGGSSCDPASSEKDSRAHAQHGLESDSIHATAQLSEEMTQAMNAAREREIRQEKMMQMILQSKDRESHTPEATPVKPSSNRSTTPKLCRCGKPAEKLRVASSGNACRPIRVGASGSRGGDQVPGQSAKQESEKPNADTWGPQPSKGEEPSTNPGELESSQPSGPIECGPCSHHRAVRLSSDDWTVCAHPKQYQWALKVMAGERRDFVAEENFEEWQKDTKAWVHRAGVHELQEATGPVRVKIRLSTAGDLRNQREEAKETQFTKKSRALVRKGMECLQTDHPGLPQRHVCELYSPPRIALEAKKQGLVAGASFDLQTGWDLSNPTGRRAMWARLKQEKPWALIVCPPCTAFTPIQELNYYRMSVADGAFILYAGLEHLYLASRVIKRQLSQGRHVVFEQPAGARSWQEECIQEIERRPKIKKVTCDQCRLGLNVDGQGLNEKPTSWLTDIPEPCPRVRCDHSHFHQPLTNGRPKKAQVYPPELCQAIVLGLKKALRRENQANYLIHHNEGNDKVKTNLMTYWMANYVGNKKKAAIMKVHKAVGHPQRGEFVRFLRSARVRKELVRWAAKEFRCEICEAKAQPKAARPAAIPRSYQPNRVVGIDLFYITAPGGGNQDAPVLNTLDWGTHYQMAEILTSKQPEEALLEKARSEFVVRDLRDLRQLVGEVEQAKNRYANRSGFSPVQRQIGQWPRLPTTIRLDPTLVAGVMVDDVEKLHEMRRIAQKAFCEYNAKEALTKALKARPRVWQDFKPGEYIFVYRVPRFRKTKNGSASDDLAKNKPTWVGPGTVIAEDGANLWVAMLGELWKVAREQCRKATVEEKTGIEAVLSECSELIEEFKRNPHRAGYKDFSQEEWPPEQEAGGGGEELRRQVRFDEHQEELGMTPSAPPSLAGDDIPPVDPGPRIEARRRSVVEPEQEAIPTSSDSSSPSSSAPSSTPPMAPPPEVPSGVPTWPNPFGQVPTTPPVRPVAVQAGANGLDPQVQECWRRSVEAAQRLDGVPRGGSGPMRHEWRREPGGHHPYFTEGDWYLTTEDDDEWEQEEQERQALANQAKLHKLLTKPEGRKDYWLLDHQFKTLKRVHQRKRKTEFNPIFTTDIPIPLEMLATGREVTQKFKKEVVTRSDEWRLGATNQPGKEGDWWTGVTTFFIKESEEAWNYVAEKKGQDTVDLKRESPGDLEEWAVSDLSEWNKVAGSGAKEVLPLEESRRVRKELQEAGKLDRILPTKFARRYKPAEQPGEPATKKSRICLRGDQDPDIMELERFSPTINTVNFNILLQLAANAGMRATVGDLKNAFCQSRQSLLADLEKLGYKMSALDPCVMRLFDASGRKLFGAIAIEVDDLFMVGHEEHHLKMAELQKKYTFGKYVELQKEPMGCAFNGRRVRQLADGEFQIDMEKFILERLQPVTLERGRASQKKEPATEEEKSQSRAACGALNWLSKEGRPDAAGPSSLMASKLSKLTIEDITSLNAVIKGLKENASLTIRIQPLLNMRLSIVTDASCANNGFHSQGGQILLAHERHLRDGLPSKTNVLAWRSGKLQRVVNSTLAAETQSLSKGLADLSWAIVLTEELQNGKFNVKEWRAKVDSQEMLVLSSASSDLQLKEALAVVDAKSLFDHLSKETVGGSDRRNAIEIQIIRQDLRQLKGEVKWVEHLATLADSLTKVQGSNEALYRVLTSGRYSIRPEVEAMSLRDPQGRTSEAAEKAHPMS</sequence>
<feature type="compositionally biased region" description="Basic and acidic residues" evidence="1">
    <location>
        <begin position="2276"/>
        <end position="2285"/>
    </location>
</feature>
<feature type="compositionally biased region" description="Polar residues" evidence="1">
    <location>
        <begin position="728"/>
        <end position="741"/>
    </location>
</feature>
<feature type="region of interest" description="Disordered" evidence="1">
    <location>
        <begin position="640"/>
        <end position="668"/>
    </location>
</feature>
<evidence type="ECO:0000313" key="3">
    <source>
        <dbReference type="Proteomes" id="UP001642464"/>
    </source>
</evidence>
<feature type="region of interest" description="Disordered" evidence="1">
    <location>
        <begin position="1456"/>
        <end position="1548"/>
    </location>
</feature>
<keyword evidence="3" id="KW-1185">Reference proteome</keyword>